<dbReference type="Proteomes" id="UP000315115">
    <property type="component" value="Chromosome 2"/>
</dbReference>
<keyword evidence="5" id="KW-1133">Transmembrane helix</keyword>
<name>A0A510IEK1_9VIBR</name>
<comment type="subcellular location">
    <subcellularLocation>
        <location evidence="1">Membrane</location>
    </subcellularLocation>
</comment>
<proteinExistence type="inferred from homology"/>
<sequence length="630" mass="68631">MNAKNKLLASIGILIISIVTIISVLSYNQINSSSTNSYQTNLSTSTHLITSAVEQKIQTYFTSLEATASAIVVNNQTASIDNRMVEMLVQGTKSLGVSNYFIALPDGTLYDSDSKGLHPTFNAKKLQREWYVKAMSGQEQVVTKPFKASTGQMSISLVIPVKRNGEVVAIVGLSLLMNDLTRFINGLAEDSNVFVAREDGYLMAAYEEQLVGEDLFELRPTYKQYASDASSSHSYMVPDRGEFYVVSERSKALGWTVWAFASWEDIKATSREAVITNLVSGLVFIIIGTLGASLLIQKLLYNPIGGEPKEIERLVDKIANGDLTDIPSAKTSDIGVYRSTLLMADKLKTMITDINLSSEELIEASSKLERSSIKVDGSSKSQMMQLEQVATAMNEMTATVAEVAQSAVEASSSSSDANNSSEQGLTVVAQMNSDITTLVNDINQVQQVIRNVHTETENVGGILDVIRGIADQTNLLALNAAIEAARAGEHGRGFAVVADEVRSLATKTQQSTNEIQSMIEVLQEQANKSVLLMQDNSDSAKRTLDKAGEATLSLDQIRHEIQRIQDMNHQIATAAEEQSQVAHEINESVINVNDLARDTTVDVQDNVDTSEALIAMSNKLRDSVSMFKLN</sequence>
<dbReference type="Gene3D" id="1.10.287.950">
    <property type="entry name" value="Methyl-accepting chemotaxis protein"/>
    <property type="match status" value="1"/>
</dbReference>
<dbReference type="GO" id="GO:0007165">
    <property type="term" value="P:signal transduction"/>
    <property type="evidence" value="ECO:0007669"/>
    <property type="project" value="UniProtKB-KW"/>
</dbReference>
<dbReference type="CDD" id="cd18774">
    <property type="entry name" value="PDC2_HK_sensor"/>
    <property type="match status" value="1"/>
</dbReference>
<evidence type="ECO:0000256" key="1">
    <source>
        <dbReference type="ARBA" id="ARBA00004370"/>
    </source>
</evidence>
<feature type="domain" description="Methyl-accepting transducer" evidence="6">
    <location>
        <begin position="357"/>
        <end position="593"/>
    </location>
</feature>
<dbReference type="Pfam" id="PF00015">
    <property type="entry name" value="MCPsignal"/>
    <property type="match status" value="1"/>
</dbReference>
<evidence type="ECO:0000256" key="4">
    <source>
        <dbReference type="PROSITE-ProRule" id="PRU00284"/>
    </source>
</evidence>
<dbReference type="AlphaFoldDB" id="A0A510IEK1"/>
<keyword evidence="2 4" id="KW-0807">Transducer</keyword>
<dbReference type="PANTHER" id="PTHR32089:SF120">
    <property type="entry name" value="METHYL-ACCEPTING CHEMOTAXIS PROTEIN TLPQ"/>
    <property type="match status" value="1"/>
</dbReference>
<comment type="similarity">
    <text evidence="3">Belongs to the methyl-accepting chemotaxis (MCP) protein family.</text>
</comment>
<dbReference type="FunFam" id="1.10.287.950:FF:000001">
    <property type="entry name" value="Methyl-accepting chemotaxis sensory transducer"/>
    <property type="match status" value="1"/>
</dbReference>
<evidence type="ECO:0000256" key="5">
    <source>
        <dbReference type="SAM" id="Phobius"/>
    </source>
</evidence>
<feature type="transmembrane region" description="Helical" evidence="5">
    <location>
        <begin position="7"/>
        <end position="27"/>
    </location>
</feature>
<reference evidence="8" key="1">
    <citation type="submission" date="2019-07" db="EMBL/GenBank/DDBJ databases">
        <title>Complete Genome Sequences of Vibrion rotiferianus strain AM7.</title>
        <authorList>
            <person name="Miyazaki K."/>
            <person name="Wiseschart A."/>
            <person name="Pootanakit K."/>
            <person name="Ishimori K."/>
            <person name="Kitahara K."/>
        </authorList>
    </citation>
    <scope>NUCLEOTIDE SEQUENCE [LARGE SCALE GENOMIC DNA]</scope>
    <source>
        <strain evidence="8">AM7</strain>
    </source>
</reference>
<evidence type="ECO:0000313" key="8">
    <source>
        <dbReference type="Proteomes" id="UP000315115"/>
    </source>
</evidence>
<gene>
    <name evidence="7" type="ORF">VroAM7_47920</name>
</gene>
<accession>A0A510IEK1</accession>
<evidence type="ECO:0000256" key="2">
    <source>
        <dbReference type="ARBA" id="ARBA00023224"/>
    </source>
</evidence>
<keyword evidence="5" id="KW-0472">Membrane</keyword>
<keyword evidence="5" id="KW-0812">Transmembrane</keyword>
<organism evidence="7 8">
    <name type="scientific">Vibrio rotiferianus</name>
    <dbReference type="NCBI Taxonomy" id="190895"/>
    <lineage>
        <taxon>Bacteria</taxon>
        <taxon>Pseudomonadati</taxon>
        <taxon>Pseudomonadota</taxon>
        <taxon>Gammaproteobacteria</taxon>
        <taxon>Vibrionales</taxon>
        <taxon>Vibrionaceae</taxon>
        <taxon>Vibrio</taxon>
    </lineage>
</organism>
<dbReference type="GO" id="GO:0006935">
    <property type="term" value="P:chemotaxis"/>
    <property type="evidence" value="ECO:0007669"/>
    <property type="project" value="UniProtKB-ARBA"/>
</dbReference>
<dbReference type="PROSITE" id="PS50111">
    <property type="entry name" value="CHEMOTAXIS_TRANSDUC_2"/>
    <property type="match status" value="1"/>
</dbReference>
<dbReference type="Gene3D" id="3.30.450.20">
    <property type="entry name" value="PAS domain"/>
    <property type="match status" value="2"/>
</dbReference>
<dbReference type="RefSeq" id="WP_138956141.1">
    <property type="nucleotide sequence ID" value="NZ_AP019799.1"/>
</dbReference>
<dbReference type="CDD" id="cd11386">
    <property type="entry name" value="MCP_signal"/>
    <property type="match status" value="1"/>
</dbReference>
<dbReference type="SMART" id="SM00283">
    <property type="entry name" value="MA"/>
    <property type="match status" value="1"/>
</dbReference>
<dbReference type="EMBL" id="AP019799">
    <property type="protein sequence ID" value="BBL92139.1"/>
    <property type="molecule type" value="Genomic_DNA"/>
</dbReference>
<evidence type="ECO:0000259" key="6">
    <source>
        <dbReference type="PROSITE" id="PS50111"/>
    </source>
</evidence>
<evidence type="ECO:0000256" key="3">
    <source>
        <dbReference type="ARBA" id="ARBA00029447"/>
    </source>
</evidence>
<dbReference type="CDD" id="cd18773">
    <property type="entry name" value="PDC1_HK_sensor"/>
    <property type="match status" value="1"/>
</dbReference>
<evidence type="ECO:0000313" key="7">
    <source>
        <dbReference type="EMBL" id="BBL92139.1"/>
    </source>
</evidence>
<protein>
    <submittedName>
        <fullName evidence="7">Methyl-accepting chemotaxis protein</fullName>
    </submittedName>
</protein>
<dbReference type="GO" id="GO:0016020">
    <property type="term" value="C:membrane"/>
    <property type="evidence" value="ECO:0007669"/>
    <property type="project" value="UniProtKB-SubCell"/>
</dbReference>
<dbReference type="SUPFAM" id="SSF58104">
    <property type="entry name" value="Methyl-accepting chemotaxis protein (MCP) signaling domain"/>
    <property type="match status" value="1"/>
</dbReference>
<feature type="transmembrane region" description="Helical" evidence="5">
    <location>
        <begin position="274"/>
        <end position="296"/>
    </location>
</feature>
<dbReference type="InterPro" id="IPR004089">
    <property type="entry name" value="MCPsignal_dom"/>
</dbReference>
<dbReference type="PANTHER" id="PTHR32089">
    <property type="entry name" value="METHYL-ACCEPTING CHEMOTAXIS PROTEIN MCPB"/>
    <property type="match status" value="1"/>
</dbReference>